<dbReference type="KEGG" id="cwa:CwatDRAFT_3424"/>
<dbReference type="RefSeq" id="WP_007306010.1">
    <property type="nucleotide sequence ID" value="NZ_AADV02000031.1"/>
</dbReference>
<dbReference type="EMBL" id="AADV02000031">
    <property type="protein sequence ID" value="EAM50282.1"/>
    <property type="molecule type" value="Genomic_DNA"/>
</dbReference>
<reference evidence="1" key="3">
    <citation type="submission" date="2016-12" db="EMBL/GenBank/DDBJ databases">
        <title>Annotation of the draft genome assembly of Crocosphaera watsonii WH 8501.</title>
        <authorList>
            <consortium name="US DOE Joint Genome Institute (JGI-ORNL)"/>
            <person name="Larimer F."/>
            <person name="Land M."/>
        </authorList>
    </citation>
    <scope>NUCLEOTIDE SEQUENCE</scope>
    <source>
        <strain evidence="1">WH 8501</strain>
    </source>
</reference>
<comment type="caution">
    <text evidence="1">The sequence shown here is derived from an EMBL/GenBank/DDBJ whole genome shotgun (WGS) entry which is preliminary data.</text>
</comment>
<dbReference type="AlphaFoldDB" id="Q4C2C8"/>
<reference evidence="1" key="1">
    <citation type="submission" date="2004-02" db="EMBL/GenBank/DDBJ databases">
        <authorList>
            <consortium name="DOE Joint Genome Institute"/>
        </authorList>
    </citation>
    <scope>NUCLEOTIDE SEQUENCE [LARGE SCALE GENOMIC DNA]</scope>
    <source>
        <strain evidence="1">WH 8501</strain>
    </source>
</reference>
<accession>Q4C2C8</accession>
<keyword evidence="2" id="KW-1185">Reference proteome</keyword>
<evidence type="ECO:0000313" key="1">
    <source>
        <dbReference type="EMBL" id="EAM50282.1"/>
    </source>
</evidence>
<sequence length="107" mass="11378">MTTLSTQFNLRTDNNGVPGTIINSPLDTGDTFFVEVLIGDIRNNTVGITSSNIALSFDGNQIQNINNSFDLSSPLLPSTFPLFRTGTLDNANGTITNLGAASFPLLL</sequence>
<organism evidence="1 2">
    <name type="scientific">Crocosphaera watsonii WH 8501</name>
    <dbReference type="NCBI Taxonomy" id="165597"/>
    <lineage>
        <taxon>Bacteria</taxon>
        <taxon>Bacillati</taxon>
        <taxon>Cyanobacteriota</taxon>
        <taxon>Cyanophyceae</taxon>
        <taxon>Oscillatoriophycideae</taxon>
        <taxon>Chroococcales</taxon>
        <taxon>Aphanothecaceae</taxon>
        <taxon>Crocosphaera</taxon>
    </lineage>
</organism>
<gene>
    <name evidence="1" type="ORF">CwatDRAFT_3424</name>
</gene>
<protein>
    <submittedName>
        <fullName evidence="1">Uncharacterized protein</fullName>
    </submittedName>
</protein>
<reference evidence="1" key="2">
    <citation type="submission" date="2005-06" db="EMBL/GenBank/DDBJ databases">
        <title>Sequencing of the draft genome and assembly of Crocosphaera watsonii WH 8501.</title>
        <authorList>
            <consortium name="US DOE Joint Genome Institute (JGI-PGF)"/>
            <person name="Copeland A."/>
            <person name="Lucas S."/>
            <person name="Lapidus A."/>
            <person name="Barry K."/>
            <person name="Detter C."/>
            <person name="Glavina T."/>
            <person name="Hammon N."/>
            <person name="Israni S."/>
            <person name="Pitluck S."/>
            <person name="Richardson P."/>
        </authorList>
    </citation>
    <scope>NUCLEOTIDE SEQUENCE [LARGE SCALE GENOMIC DNA]</scope>
    <source>
        <strain evidence="1">WH 8501</strain>
    </source>
</reference>
<name>Q4C2C8_CROWT</name>
<proteinExistence type="predicted"/>
<evidence type="ECO:0000313" key="2">
    <source>
        <dbReference type="Proteomes" id="UP000003922"/>
    </source>
</evidence>
<dbReference type="Proteomes" id="UP000003922">
    <property type="component" value="Unassembled WGS sequence"/>
</dbReference>